<evidence type="ECO:0000256" key="7">
    <source>
        <dbReference type="ARBA" id="ARBA00022806"/>
    </source>
</evidence>
<dbReference type="InterPro" id="IPR011545">
    <property type="entry name" value="DEAD/DEAH_box_helicase_dom"/>
</dbReference>
<dbReference type="GO" id="GO:0030894">
    <property type="term" value="C:replisome"/>
    <property type="evidence" value="ECO:0007669"/>
    <property type="project" value="TreeGrafter"/>
</dbReference>
<dbReference type="PROSITE" id="PS51192">
    <property type="entry name" value="HELICASE_ATP_BIND_1"/>
    <property type="match status" value="1"/>
</dbReference>
<dbReference type="PANTHER" id="PTHR13710:SF105">
    <property type="entry name" value="ATP-DEPENDENT DNA HELICASE Q1"/>
    <property type="match status" value="1"/>
</dbReference>
<dbReference type="Gene3D" id="1.10.150.80">
    <property type="entry name" value="HRDC domain"/>
    <property type="match status" value="1"/>
</dbReference>
<dbReference type="InterPro" id="IPR001650">
    <property type="entry name" value="Helicase_C-like"/>
</dbReference>
<evidence type="ECO:0000256" key="6">
    <source>
        <dbReference type="ARBA" id="ARBA00022801"/>
    </source>
</evidence>
<dbReference type="Pfam" id="PF00570">
    <property type="entry name" value="HRDC"/>
    <property type="match status" value="1"/>
</dbReference>
<dbReference type="InterPro" id="IPR004589">
    <property type="entry name" value="DNA_helicase_ATP-dep_RecQ"/>
</dbReference>
<dbReference type="HOGENOM" id="CLU_001103_14_3_9"/>
<comment type="cofactor">
    <cofactor evidence="2">
        <name>Zn(2+)</name>
        <dbReference type="ChEBI" id="CHEBI:29105"/>
    </cofactor>
</comment>
<dbReference type="InterPro" id="IPR002121">
    <property type="entry name" value="HRDC_dom"/>
</dbReference>
<dbReference type="GO" id="GO:0009378">
    <property type="term" value="F:four-way junction helicase activity"/>
    <property type="evidence" value="ECO:0007669"/>
    <property type="project" value="TreeGrafter"/>
</dbReference>
<dbReference type="InterPro" id="IPR010997">
    <property type="entry name" value="HRDC-like_sf"/>
</dbReference>
<keyword evidence="7 18" id="KW-0347">Helicase</keyword>
<dbReference type="Gene3D" id="1.10.10.60">
    <property type="entry name" value="Homeodomain-like"/>
    <property type="match status" value="1"/>
</dbReference>
<reference evidence="18 19" key="1">
    <citation type="journal article" date="2009" name="Stand. Genomic Sci.">
        <title>Complete genome sequence of Desulfotomaculum acetoxidans type strain (5575).</title>
        <authorList>
            <person name="Spring S."/>
            <person name="Lapidus A."/>
            <person name="Schroder M."/>
            <person name="Gleim D."/>
            <person name="Sims D."/>
            <person name="Meincke L."/>
            <person name="Glavina Del Rio T."/>
            <person name="Tice H."/>
            <person name="Copeland A."/>
            <person name="Cheng J.F."/>
            <person name="Lucas S."/>
            <person name="Chen F."/>
            <person name="Nolan M."/>
            <person name="Bruce D."/>
            <person name="Goodwin L."/>
            <person name="Pitluck S."/>
            <person name="Ivanova N."/>
            <person name="Mavromatis K."/>
            <person name="Mikhailova N."/>
            <person name="Pati A."/>
            <person name="Chen A."/>
            <person name="Palaniappan K."/>
            <person name="Land M."/>
            <person name="Hauser L."/>
            <person name="Chang Y.J."/>
            <person name="Jeffries C.D."/>
            <person name="Chain P."/>
            <person name="Saunders E."/>
            <person name="Brettin T."/>
            <person name="Detter J.C."/>
            <person name="Goker M."/>
            <person name="Bristow J."/>
            <person name="Eisen J.A."/>
            <person name="Markowitz V."/>
            <person name="Hugenholtz P."/>
            <person name="Kyrpides N.C."/>
            <person name="Klenk H.P."/>
            <person name="Han C."/>
        </authorList>
    </citation>
    <scope>NUCLEOTIDE SEQUENCE [LARGE SCALE GENOMIC DNA]</scope>
    <source>
        <strain evidence="19">ATCC 49208 / DSM 771 / VKM B-1644</strain>
    </source>
</reference>
<dbReference type="STRING" id="485916.Dtox_0011"/>
<dbReference type="Pfam" id="PF14493">
    <property type="entry name" value="HTH_40"/>
    <property type="match status" value="1"/>
</dbReference>
<feature type="domain" description="Helicase ATP-binding" evidence="16">
    <location>
        <begin position="24"/>
        <end position="194"/>
    </location>
</feature>
<dbReference type="SMART" id="SM00341">
    <property type="entry name" value="HRDC"/>
    <property type="match status" value="1"/>
</dbReference>
<evidence type="ECO:0000313" key="18">
    <source>
        <dbReference type="EMBL" id="ACV60976.1"/>
    </source>
</evidence>
<dbReference type="InterPro" id="IPR029491">
    <property type="entry name" value="Helicase_HTH"/>
</dbReference>
<evidence type="ECO:0000259" key="17">
    <source>
        <dbReference type="PROSITE" id="PS51194"/>
    </source>
</evidence>
<keyword evidence="9" id="KW-0238">DNA-binding</keyword>
<dbReference type="GO" id="GO:0043590">
    <property type="term" value="C:bacterial nucleoid"/>
    <property type="evidence" value="ECO:0007669"/>
    <property type="project" value="TreeGrafter"/>
</dbReference>
<evidence type="ECO:0000256" key="8">
    <source>
        <dbReference type="ARBA" id="ARBA00022840"/>
    </source>
</evidence>
<evidence type="ECO:0000256" key="9">
    <source>
        <dbReference type="ARBA" id="ARBA00023125"/>
    </source>
</evidence>
<dbReference type="EMBL" id="CP001720">
    <property type="protein sequence ID" value="ACV60976.1"/>
    <property type="molecule type" value="Genomic_DNA"/>
</dbReference>
<dbReference type="OrthoDB" id="9763310at2"/>
<evidence type="ECO:0000256" key="10">
    <source>
        <dbReference type="ARBA" id="ARBA00023235"/>
    </source>
</evidence>
<dbReference type="NCBIfam" id="TIGR00614">
    <property type="entry name" value="recQ_fam"/>
    <property type="match status" value="1"/>
</dbReference>
<dbReference type="GO" id="GO:0005737">
    <property type="term" value="C:cytoplasm"/>
    <property type="evidence" value="ECO:0007669"/>
    <property type="project" value="TreeGrafter"/>
</dbReference>
<dbReference type="GO" id="GO:0006260">
    <property type="term" value="P:DNA replication"/>
    <property type="evidence" value="ECO:0007669"/>
    <property type="project" value="InterPro"/>
</dbReference>
<dbReference type="SUPFAM" id="SSF46785">
    <property type="entry name" value="Winged helix' DNA-binding domain"/>
    <property type="match status" value="1"/>
</dbReference>
<dbReference type="SMART" id="SM00956">
    <property type="entry name" value="RQC"/>
    <property type="match status" value="1"/>
</dbReference>
<dbReference type="Pfam" id="PF16124">
    <property type="entry name" value="RecQ_Zn_bind"/>
    <property type="match status" value="1"/>
</dbReference>
<dbReference type="KEGG" id="dae:Dtox_0011"/>
<dbReference type="GO" id="GO:0006310">
    <property type="term" value="P:DNA recombination"/>
    <property type="evidence" value="ECO:0007669"/>
    <property type="project" value="InterPro"/>
</dbReference>
<dbReference type="PROSITE" id="PS51194">
    <property type="entry name" value="HELICASE_CTER"/>
    <property type="match status" value="1"/>
</dbReference>
<evidence type="ECO:0000256" key="11">
    <source>
        <dbReference type="ARBA" id="ARBA00034617"/>
    </source>
</evidence>
<dbReference type="GO" id="GO:0003677">
    <property type="term" value="F:DNA binding"/>
    <property type="evidence" value="ECO:0007669"/>
    <property type="project" value="UniProtKB-KW"/>
</dbReference>
<dbReference type="GO" id="GO:0006281">
    <property type="term" value="P:DNA repair"/>
    <property type="evidence" value="ECO:0007669"/>
    <property type="project" value="InterPro"/>
</dbReference>
<feature type="domain" description="Helicase C-terminal" evidence="17">
    <location>
        <begin position="218"/>
        <end position="372"/>
    </location>
</feature>
<keyword evidence="19" id="KW-1185">Reference proteome</keyword>
<dbReference type="InterPro" id="IPR014001">
    <property type="entry name" value="Helicase_ATP-bd"/>
</dbReference>
<evidence type="ECO:0000256" key="1">
    <source>
        <dbReference type="ARBA" id="ARBA00001946"/>
    </source>
</evidence>
<evidence type="ECO:0000313" key="19">
    <source>
        <dbReference type="Proteomes" id="UP000002217"/>
    </source>
</evidence>
<dbReference type="EC" id="5.6.2.4" evidence="12"/>
<name>C8VVA7_DESAS</name>
<dbReference type="SMART" id="SM00490">
    <property type="entry name" value="HELICc"/>
    <property type="match status" value="1"/>
</dbReference>
<dbReference type="AlphaFoldDB" id="C8VVA7"/>
<dbReference type="Gene3D" id="1.10.10.10">
    <property type="entry name" value="Winged helix-like DNA-binding domain superfamily/Winged helix DNA-binding domain"/>
    <property type="match status" value="1"/>
</dbReference>
<dbReference type="Gene3D" id="3.40.50.300">
    <property type="entry name" value="P-loop containing nucleotide triphosphate hydrolases"/>
    <property type="match status" value="2"/>
</dbReference>
<dbReference type="CDD" id="cd18794">
    <property type="entry name" value="SF2_C_RecQ"/>
    <property type="match status" value="1"/>
</dbReference>
<dbReference type="SUPFAM" id="SSF47819">
    <property type="entry name" value="HRDC-like"/>
    <property type="match status" value="1"/>
</dbReference>
<evidence type="ECO:0000256" key="14">
    <source>
        <dbReference type="ARBA" id="ARBA00044550"/>
    </source>
</evidence>
<proteinExistence type="inferred from homology"/>
<dbReference type="eggNOG" id="COG0514">
    <property type="taxonomic scope" value="Bacteria"/>
</dbReference>
<evidence type="ECO:0000256" key="12">
    <source>
        <dbReference type="ARBA" id="ARBA00034808"/>
    </source>
</evidence>
<dbReference type="InterPro" id="IPR027417">
    <property type="entry name" value="P-loop_NTPase"/>
</dbReference>
<dbReference type="InterPro" id="IPR036388">
    <property type="entry name" value="WH-like_DNA-bd_sf"/>
</dbReference>
<gene>
    <name evidence="18" type="ordered locus">Dtox_0011</name>
</gene>
<evidence type="ECO:0000256" key="2">
    <source>
        <dbReference type="ARBA" id="ARBA00001947"/>
    </source>
</evidence>
<dbReference type="RefSeq" id="WP_012813428.1">
    <property type="nucleotide sequence ID" value="NC_013216.1"/>
</dbReference>
<keyword evidence="4" id="KW-0479">Metal-binding</keyword>
<comment type="similarity">
    <text evidence="3">Belongs to the helicase family. RecQ subfamily.</text>
</comment>
<keyword evidence="8" id="KW-0067">ATP-binding</keyword>
<keyword evidence="6" id="KW-0378">Hydrolase</keyword>
<comment type="catalytic activity">
    <reaction evidence="11">
        <text>Couples ATP hydrolysis with the unwinding of duplex DNA by translocating in the 3'-5' direction.</text>
        <dbReference type="EC" id="5.6.2.4"/>
    </reaction>
</comment>
<dbReference type="SUPFAM" id="SSF52540">
    <property type="entry name" value="P-loop containing nucleoside triphosphate hydrolases"/>
    <property type="match status" value="1"/>
</dbReference>
<evidence type="ECO:0000256" key="13">
    <source>
        <dbReference type="ARBA" id="ARBA00044535"/>
    </source>
</evidence>
<dbReference type="PROSITE" id="PS50967">
    <property type="entry name" value="HRDC"/>
    <property type="match status" value="1"/>
</dbReference>
<accession>C8VVA7</accession>
<dbReference type="PANTHER" id="PTHR13710">
    <property type="entry name" value="DNA HELICASE RECQ FAMILY MEMBER"/>
    <property type="match status" value="1"/>
</dbReference>
<dbReference type="Pfam" id="PF09382">
    <property type="entry name" value="RQC"/>
    <property type="match status" value="1"/>
</dbReference>
<evidence type="ECO:0000256" key="5">
    <source>
        <dbReference type="ARBA" id="ARBA00022741"/>
    </source>
</evidence>
<protein>
    <recommendedName>
        <fullName evidence="13">ATP-dependent DNA helicase RecQ</fullName>
        <ecNumber evidence="12">5.6.2.4</ecNumber>
    </recommendedName>
    <alternativeName>
        <fullName evidence="14">DNA 3'-5' helicase RecQ</fullName>
    </alternativeName>
</protein>
<dbReference type="GO" id="GO:0043138">
    <property type="term" value="F:3'-5' DNA helicase activity"/>
    <property type="evidence" value="ECO:0007669"/>
    <property type="project" value="UniProtKB-EC"/>
</dbReference>
<dbReference type="InterPro" id="IPR018982">
    <property type="entry name" value="RQC_domain"/>
</dbReference>
<comment type="cofactor">
    <cofactor evidence="1">
        <name>Mg(2+)</name>
        <dbReference type="ChEBI" id="CHEBI:18420"/>
    </cofactor>
</comment>
<dbReference type="GO" id="GO:0016787">
    <property type="term" value="F:hydrolase activity"/>
    <property type="evidence" value="ECO:0007669"/>
    <property type="project" value="UniProtKB-KW"/>
</dbReference>
<dbReference type="GO" id="GO:0005524">
    <property type="term" value="F:ATP binding"/>
    <property type="evidence" value="ECO:0007669"/>
    <property type="project" value="UniProtKB-KW"/>
</dbReference>
<evidence type="ECO:0000256" key="3">
    <source>
        <dbReference type="ARBA" id="ARBA00005446"/>
    </source>
</evidence>
<sequence length="793" mass="91003">MELKAALKKYFNFEQFRAGQREVIEYVLNKQDVLAVMPTGQGKSLCYQLPAFMLSGTTLVISPLVALMKDQVDSLWAKNLDQVTLINSQIDFIDYQERMTGISQGNYKLVYIAPERLRNSRFIEQLSRIKLDLLVIDEAHCLSQWGHDFRPDYLNIKDFYQNLNYRPTILALTATATPMVQQDILHYLDIPRAKLINSGSDRPNLYMEIIRVDKEKDKLPALRETLKNQRDNGIIYAATRKDSEWLSVWLARHLGIKTACYHAGLNKDERSRVQEDFLGGKINTVVATNAFGMGIDKPNIRFVIHYCLPASLEAYYQEIGRAGRDNLPSRCTLIYAAKDKQLQEWIIDNDVIKRDDLVVFWRALKEYMQNGTSVIPIYHLEEHNLNETKQRLLVSMLERRQLIKLADKDQDNLILEAGVVKATPDIMKEVMAEAEERINFRKEKLNAVVNWINGSSCRREILLNYFGEQKQFKHDNCCDACDRAKRLNLVESTLPIEVLKCVKILTRNVGRSKLADILKGSKAKDIISFSYDKVPCYGQMSSFNRNKIMRLIDSLLGDGYLMQQGSEYPVLMLTEKGKNALENKKTLPVWEDAAPQQEKTAGLIDDTGMKIISELKNYRLKLSQQEQKPPYVYFHDRVLEEIALMQPSSNAQLLLINGMGEKKVAAHGQDILNIVAKYTGTDQQANIDSTATKEILLNKVKELCRSGYSIENIAQETGRAVSTVETYLEQLVSEGKLELAELLSWEVRKQIYLVIEKFGLMSQLKIIKDNLPEDISYHYIKLVRSALLRRYEV</sequence>
<evidence type="ECO:0000256" key="4">
    <source>
        <dbReference type="ARBA" id="ARBA00022723"/>
    </source>
</evidence>
<dbReference type="SMART" id="SM00487">
    <property type="entry name" value="DEXDc"/>
    <property type="match status" value="1"/>
</dbReference>
<dbReference type="InterPro" id="IPR044876">
    <property type="entry name" value="HRDC_dom_sf"/>
</dbReference>
<evidence type="ECO:0000259" key="15">
    <source>
        <dbReference type="PROSITE" id="PS50967"/>
    </source>
</evidence>
<dbReference type="GO" id="GO:0046872">
    <property type="term" value="F:metal ion binding"/>
    <property type="evidence" value="ECO:0007669"/>
    <property type="project" value="UniProtKB-KW"/>
</dbReference>
<keyword evidence="5" id="KW-0547">Nucleotide-binding</keyword>
<dbReference type="InterPro" id="IPR032284">
    <property type="entry name" value="RecQ_Zn-bd"/>
</dbReference>
<dbReference type="Pfam" id="PF00270">
    <property type="entry name" value="DEAD"/>
    <property type="match status" value="1"/>
</dbReference>
<evidence type="ECO:0000259" key="16">
    <source>
        <dbReference type="PROSITE" id="PS51192"/>
    </source>
</evidence>
<organism evidence="18 19">
    <name type="scientific">Desulfofarcimen acetoxidans (strain ATCC 49208 / DSM 771 / KCTC 5769 / VKM B-1644 / 5575)</name>
    <name type="common">Desulfotomaculum acetoxidans</name>
    <dbReference type="NCBI Taxonomy" id="485916"/>
    <lineage>
        <taxon>Bacteria</taxon>
        <taxon>Bacillati</taxon>
        <taxon>Bacillota</taxon>
        <taxon>Clostridia</taxon>
        <taxon>Eubacteriales</taxon>
        <taxon>Peptococcaceae</taxon>
        <taxon>Desulfofarcimen</taxon>
    </lineage>
</organism>
<feature type="domain" description="HRDC" evidence="15">
    <location>
        <begin position="605"/>
        <end position="685"/>
    </location>
</feature>
<dbReference type="Proteomes" id="UP000002217">
    <property type="component" value="Chromosome"/>
</dbReference>
<dbReference type="InterPro" id="IPR036390">
    <property type="entry name" value="WH_DNA-bd_sf"/>
</dbReference>
<dbReference type="CDD" id="cd17920">
    <property type="entry name" value="DEXHc_RecQ"/>
    <property type="match status" value="1"/>
</dbReference>
<keyword evidence="10" id="KW-0413">Isomerase</keyword>
<dbReference type="Pfam" id="PF00271">
    <property type="entry name" value="Helicase_C"/>
    <property type="match status" value="1"/>
</dbReference>
<dbReference type="FunFam" id="3.40.50.300:FF:001389">
    <property type="entry name" value="ATP-dependent DNA helicase RecQ"/>
    <property type="match status" value="1"/>
</dbReference>